<dbReference type="Proteomes" id="UP001321473">
    <property type="component" value="Unassembled WGS sequence"/>
</dbReference>
<feature type="compositionally biased region" description="Basic and acidic residues" evidence="1">
    <location>
        <begin position="18"/>
        <end position="35"/>
    </location>
</feature>
<feature type="compositionally biased region" description="Polar residues" evidence="1">
    <location>
        <begin position="97"/>
        <end position="109"/>
    </location>
</feature>
<sequence length="1147" mass="124173">MRQVAEEGSAGGVLVHWDSSKPKKDEARLQTEEAGRLGANELKQGTTNRAEDEAPQGRNANGALDARPTKSEEDVVKEAVPLKAARARINMLAPSTPAATANPDPSTKSQSEESGDSFVVLRPKESVGDLPIQVSASANKSQEGQEQFAIGVTQAKTRGSIHLEGQIITPKTSKADLVHGFQMAAVGNVHHVHDTPQPPDWDANYPPHRQTSSQSVVTTQAATDPNTGTAAPSATSVAAETKLPVAEGQKVSAEPVDDKQQPLQTEAKHKLGVGPTPGRETFRASAAPLANVPSLGTITKVAASLRNEEERSTALRLEDLNPSGFIDSQVGGPFLPLQEYEESEAILRTLSVHSTGRGFEAQYVHPATSYTSAAAELAPYVTSSERLDRISKASVRSGLREEFVFSATTFGLTEKECQALPPVRGPGMSGSRVNLRPTNQMSEFGFSATTVGLTDRDRLAIASNQSLNKRAENISHSKSNKSELGLSSRRSAHAIGAKESRSNARTEFGFSATTTGLTEKDRLAIASNQSLNKLPEGISRSKTNKSEFSLTSGKSVRATGAQESRRNEITEFGFSATTIGLTEKDVQNLPRSRKSVQDLDMPVYRERSNRDTHRGFSATATALAEREREEFLPLKDVGRVSSGAGTAAGVFSHHSLRGRTLLDNEGEESSLEISAESGDLERSWAEKFKLNVSRERLQSSHGYGGYEASEACRQPSGSSTPVSMVRPVLSVIREESAPDIIEENFMARRGASQAFKVSSARELFGPAVPFEDVSLLNSFHNSNPATYNSSNPGQQIDDLCVERLSDEQRSTEASFGPPDRQCTVRFVEDAAAEWGSGADLGVQRHPGNSATTFPSARSMMDFETAYETPHNSIEAQSQLPTFPEARLVTVSTSSSITSEPDGPQINQELHYCEEPVTSTGLARPDGMSDPVASELPGNIDHPFGLAHDSQTAQWGPTAPFGEQVSSPLDDTQVVTDNENNFLFQNQEPTLIPRASVTTLRTESASKLVKPPYSDQFDYQIQGDAQDWLPYSSYREPPVYPQETYGTRGLGGFAAPFALPAPRARVRDVRMRNVEAFVATGGPMAPRKVLVRRNSPEFMRGRSQYGRLRPSTAGLTRKGRRLISAPWQQSEFCFGTERHDISATGYKD</sequence>
<comment type="caution">
    <text evidence="2">The sequence shown here is derived from an EMBL/GenBank/DDBJ whole genome shotgun (WGS) entry which is preliminary data.</text>
</comment>
<protein>
    <submittedName>
        <fullName evidence="2">Uncharacterized protein</fullName>
    </submittedName>
</protein>
<dbReference type="EMBL" id="JARKHS020010496">
    <property type="protein sequence ID" value="KAK8778669.1"/>
    <property type="molecule type" value="Genomic_DNA"/>
</dbReference>
<proteinExistence type="predicted"/>
<feature type="region of interest" description="Disordered" evidence="1">
    <location>
        <begin position="1"/>
        <end position="78"/>
    </location>
</feature>
<evidence type="ECO:0000256" key="1">
    <source>
        <dbReference type="SAM" id="MobiDB-lite"/>
    </source>
</evidence>
<feature type="compositionally biased region" description="Basic and acidic residues" evidence="1">
    <location>
        <begin position="67"/>
        <end position="77"/>
    </location>
</feature>
<keyword evidence="3" id="KW-1185">Reference proteome</keyword>
<feature type="region of interest" description="Disordered" evidence="1">
    <location>
        <begin position="470"/>
        <end position="507"/>
    </location>
</feature>
<feature type="region of interest" description="Disordered" evidence="1">
    <location>
        <begin position="535"/>
        <end position="564"/>
    </location>
</feature>
<organism evidence="2 3">
    <name type="scientific">Amblyomma americanum</name>
    <name type="common">Lone star tick</name>
    <dbReference type="NCBI Taxonomy" id="6943"/>
    <lineage>
        <taxon>Eukaryota</taxon>
        <taxon>Metazoa</taxon>
        <taxon>Ecdysozoa</taxon>
        <taxon>Arthropoda</taxon>
        <taxon>Chelicerata</taxon>
        <taxon>Arachnida</taxon>
        <taxon>Acari</taxon>
        <taxon>Parasitiformes</taxon>
        <taxon>Ixodida</taxon>
        <taxon>Ixodoidea</taxon>
        <taxon>Ixodidae</taxon>
        <taxon>Amblyomminae</taxon>
        <taxon>Amblyomma</taxon>
    </lineage>
</organism>
<name>A0AAQ4EV59_AMBAM</name>
<feature type="region of interest" description="Disordered" evidence="1">
    <location>
        <begin position="191"/>
        <end position="239"/>
    </location>
</feature>
<feature type="compositionally biased region" description="Polar residues" evidence="1">
    <location>
        <begin position="209"/>
        <end position="238"/>
    </location>
</feature>
<evidence type="ECO:0000313" key="2">
    <source>
        <dbReference type="EMBL" id="KAK8778669.1"/>
    </source>
</evidence>
<feature type="region of interest" description="Disordered" evidence="1">
    <location>
        <begin position="91"/>
        <end position="117"/>
    </location>
</feature>
<feature type="region of interest" description="Disordered" evidence="1">
    <location>
        <begin position="918"/>
        <end position="940"/>
    </location>
</feature>
<accession>A0AAQ4EV59</accession>
<reference evidence="2 3" key="1">
    <citation type="journal article" date="2023" name="Arcadia Sci">
        <title>De novo assembly of a long-read Amblyomma americanum tick genome.</title>
        <authorList>
            <person name="Chou S."/>
            <person name="Poskanzer K.E."/>
            <person name="Rollins M."/>
            <person name="Thuy-Boun P.S."/>
        </authorList>
    </citation>
    <scope>NUCLEOTIDE SEQUENCE [LARGE SCALE GENOMIC DNA]</scope>
    <source>
        <strain evidence="2">F_SG_1</strain>
        <tissue evidence="2">Salivary glands</tissue>
    </source>
</reference>
<dbReference type="AlphaFoldDB" id="A0AAQ4EV59"/>
<gene>
    <name evidence="2" type="ORF">V5799_019995</name>
</gene>
<evidence type="ECO:0000313" key="3">
    <source>
        <dbReference type="Proteomes" id="UP001321473"/>
    </source>
</evidence>